<evidence type="ECO:0000313" key="2">
    <source>
        <dbReference type="EMBL" id="KAL2789350.1"/>
    </source>
</evidence>
<evidence type="ECO:0000313" key="3">
    <source>
        <dbReference type="Proteomes" id="UP001610563"/>
    </source>
</evidence>
<organism evidence="2 3">
    <name type="scientific">Aspergillus keveii</name>
    <dbReference type="NCBI Taxonomy" id="714993"/>
    <lineage>
        <taxon>Eukaryota</taxon>
        <taxon>Fungi</taxon>
        <taxon>Dikarya</taxon>
        <taxon>Ascomycota</taxon>
        <taxon>Pezizomycotina</taxon>
        <taxon>Eurotiomycetes</taxon>
        <taxon>Eurotiomycetidae</taxon>
        <taxon>Eurotiales</taxon>
        <taxon>Aspergillaceae</taxon>
        <taxon>Aspergillus</taxon>
        <taxon>Aspergillus subgen. Nidulantes</taxon>
    </lineage>
</organism>
<reference evidence="2 3" key="1">
    <citation type="submission" date="2024-07" db="EMBL/GenBank/DDBJ databases">
        <title>Section-level genome sequencing and comparative genomics of Aspergillus sections Usti and Cavernicolus.</title>
        <authorList>
            <consortium name="Lawrence Berkeley National Laboratory"/>
            <person name="Nybo J.L."/>
            <person name="Vesth T.C."/>
            <person name="Theobald S."/>
            <person name="Frisvad J.C."/>
            <person name="Larsen T.O."/>
            <person name="Kjaerboelling I."/>
            <person name="Rothschild-Mancinelli K."/>
            <person name="Lyhne E.K."/>
            <person name="Kogle M.E."/>
            <person name="Barry K."/>
            <person name="Clum A."/>
            <person name="Na H."/>
            <person name="Ledsgaard L."/>
            <person name="Lin J."/>
            <person name="Lipzen A."/>
            <person name="Kuo A."/>
            <person name="Riley R."/>
            <person name="Mondo S."/>
            <person name="Labutti K."/>
            <person name="Haridas S."/>
            <person name="Pangalinan J."/>
            <person name="Salamov A.A."/>
            <person name="Simmons B.A."/>
            <person name="Magnuson J.K."/>
            <person name="Chen J."/>
            <person name="Drula E."/>
            <person name="Henrissat B."/>
            <person name="Wiebenga A."/>
            <person name="Lubbers R.J."/>
            <person name="Gomes A.C."/>
            <person name="Makela M.R."/>
            <person name="Stajich J."/>
            <person name="Grigoriev I.V."/>
            <person name="Mortensen U.H."/>
            <person name="De Vries R.P."/>
            <person name="Baker S.E."/>
            <person name="Andersen M.R."/>
        </authorList>
    </citation>
    <scope>NUCLEOTIDE SEQUENCE [LARGE SCALE GENOMIC DNA]</scope>
    <source>
        <strain evidence="2 3">CBS 209.92</strain>
    </source>
</reference>
<proteinExistence type="predicted"/>
<protein>
    <submittedName>
        <fullName evidence="2">Uncharacterized protein</fullName>
    </submittedName>
</protein>
<sequence>MLISYCGIEVTNRLPVEETTARRTCLNQNGKAQTSARAPASGAESYVMSQPCLAIAGLVPCLILVSLNVHGRRTRSFPTVQTPLKNGRVHSEG</sequence>
<comment type="caution">
    <text evidence="2">The sequence shown here is derived from an EMBL/GenBank/DDBJ whole genome shotgun (WGS) entry which is preliminary data.</text>
</comment>
<gene>
    <name evidence="2" type="ORF">BJX66DRAFT_306985</name>
</gene>
<evidence type="ECO:0000256" key="1">
    <source>
        <dbReference type="SAM" id="Phobius"/>
    </source>
</evidence>
<name>A0ABR4G1F5_9EURO</name>
<accession>A0ABR4G1F5</accession>
<keyword evidence="1" id="KW-0472">Membrane</keyword>
<keyword evidence="1" id="KW-0812">Transmembrane</keyword>
<dbReference type="Proteomes" id="UP001610563">
    <property type="component" value="Unassembled WGS sequence"/>
</dbReference>
<keyword evidence="3" id="KW-1185">Reference proteome</keyword>
<feature type="transmembrane region" description="Helical" evidence="1">
    <location>
        <begin position="47"/>
        <end position="67"/>
    </location>
</feature>
<dbReference type="EMBL" id="JBFTWV010000065">
    <property type="protein sequence ID" value="KAL2789350.1"/>
    <property type="molecule type" value="Genomic_DNA"/>
</dbReference>
<keyword evidence="1" id="KW-1133">Transmembrane helix</keyword>